<name>A0A7U3UZS8_9ACTN</name>
<evidence type="ECO:0000313" key="3">
    <source>
        <dbReference type="Proteomes" id="UP000595703"/>
    </source>
</evidence>
<feature type="domain" description="N-acetyltransferase" evidence="1">
    <location>
        <begin position="18"/>
        <end position="179"/>
    </location>
</feature>
<dbReference type="EMBL" id="AP018365">
    <property type="protein sequence ID" value="BBB01847.1"/>
    <property type="molecule type" value="Genomic_DNA"/>
</dbReference>
<dbReference type="PANTHER" id="PTHR43792">
    <property type="entry name" value="GNAT FAMILY, PUTATIVE (AFU_ORTHOLOGUE AFUA_3G00765)-RELATED-RELATED"/>
    <property type="match status" value="1"/>
</dbReference>
<dbReference type="InterPro" id="IPR000182">
    <property type="entry name" value="GNAT_dom"/>
</dbReference>
<dbReference type="KEGG" id="arev:RVR_9445"/>
<gene>
    <name evidence="2" type="ORF">RVR_9445</name>
</gene>
<evidence type="ECO:0000313" key="2">
    <source>
        <dbReference type="EMBL" id="BBB01847.1"/>
    </source>
</evidence>
<keyword evidence="2" id="KW-0808">Transferase</keyword>
<reference evidence="2 3" key="4">
    <citation type="journal article" date="2020" name="Sci. Rep.">
        <title>beta-carboline chemical signals induce reveromycin production through a LuxR family regulator in Streptomyces sp. SN-593.</title>
        <authorList>
            <person name="Panthee S."/>
            <person name="Kito N."/>
            <person name="Hayashi T."/>
            <person name="Shimizu T."/>
            <person name="Ishikawa J."/>
            <person name="Hamamoto H."/>
            <person name="Osada H."/>
            <person name="Takahashi S."/>
        </authorList>
    </citation>
    <scope>NUCLEOTIDE SEQUENCE [LARGE SCALE GENOMIC DNA]</scope>
    <source>
        <strain evidence="2 3">SN-593</strain>
    </source>
</reference>
<accession>A0A7U3UZS8</accession>
<dbReference type="Proteomes" id="UP000595703">
    <property type="component" value="Chromosome"/>
</dbReference>
<protein>
    <submittedName>
        <fullName evidence="2">Putative acetyltransferase</fullName>
    </submittedName>
</protein>
<dbReference type="PANTHER" id="PTHR43792:SF1">
    <property type="entry name" value="N-ACETYLTRANSFERASE DOMAIN-CONTAINING PROTEIN"/>
    <property type="match status" value="1"/>
</dbReference>
<dbReference type="GO" id="GO:0016747">
    <property type="term" value="F:acyltransferase activity, transferring groups other than amino-acyl groups"/>
    <property type="evidence" value="ECO:0007669"/>
    <property type="project" value="InterPro"/>
</dbReference>
<dbReference type="InterPro" id="IPR051531">
    <property type="entry name" value="N-acetyltransferase"/>
</dbReference>
<dbReference type="RefSeq" id="WP_202237717.1">
    <property type="nucleotide sequence ID" value="NZ_AP018365.1"/>
</dbReference>
<dbReference type="Gene3D" id="3.40.630.30">
    <property type="match status" value="1"/>
</dbReference>
<sequence length="181" mass="19649">MTVDPASWPPAPLSTDRLVLRASQARDRPAFVELFSSPEVGVHVGGARPREELERGMPEVPGQRPGVFVAELDGAMIGMITLDPRDAQRPGHVRPDGGEAELGYLFLPRSWGRGYASEACRAVLGWFAATRPGEPVVLTTRTANDRSVRVATKLGFAEAGRFEEYGAEQWFAVWTPPAPPA</sequence>
<dbReference type="CDD" id="cd04301">
    <property type="entry name" value="NAT_SF"/>
    <property type="match status" value="1"/>
</dbReference>
<dbReference type="InterPro" id="IPR016181">
    <property type="entry name" value="Acyl_CoA_acyltransferase"/>
</dbReference>
<reference evidence="2 3" key="1">
    <citation type="journal article" date="2010" name="J. Bacteriol.">
        <title>Biochemical characterization of a novel indole prenyltransferase from Streptomyces sp. SN-593.</title>
        <authorList>
            <person name="Takahashi S."/>
            <person name="Takagi H."/>
            <person name="Toyoda A."/>
            <person name="Uramoto M."/>
            <person name="Nogawa T."/>
            <person name="Ueki M."/>
            <person name="Sakaki Y."/>
            <person name="Osada H."/>
        </authorList>
    </citation>
    <scope>NUCLEOTIDE SEQUENCE [LARGE SCALE GENOMIC DNA]</scope>
    <source>
        <strain evidence="2 3">SN-593</strain>
    </source>
</reference>
<dbReference type="Pfam" id="PF13302">
    <property type="entry name" value="Acetyltransf_3"/>
    <property type="match status" value="1"/>
</dbReference>
<keyword evidence="3" id="KW-1185">Reference proteome</keyword>
<dbReference type="SUPFAM" id="SSF55729">
    <property type="entry name" value="Acyl-CoA N-acyltransferases (Nat)"/>
    <property type="match status" value="1"/>
</dbReference>
<proteinExistence type="predicted"/>
<evidence type="ECO:0000259" key="1">
    <source>
        <dbReference type="PROSITE" id="PS51186"/>
    </source>
</evidence>
<dbReference type="PROSITE" id="PS51186">
    <property type="entry name" value="GNAT"/>
    <property type="match status" value="1"/>
</dbReference>
<reference evidence="2 3" key="2">
    <citation type="journal article" date="2011" name="J. Antibiot.">
        <title>Furaquinocins I and J: novel polyketide isoprenoid hybrid compounds from Streptomyces reveromyceticus SN-593.</title>
        <authorList>
            <person name="Panthee S."/>
            <person name="Takahashi S."/>
            <person name="Takagi H."/>
            <person name="Nogawa T."/>
            <person name="Oowada E."/>
            <person name="Uramoto M."/>
            <person name="Osada H."/>
        </authorList>
    </citation>
    <scope>NUCLEOTIDE SEQUENCE [LARGE SCALE GENOMIC DNA]</scope>
    <source>
        <strain evidence="2 3">SN-593</strain>
    </source>
</reference>
<organism evidence="2 3">
    <name type="scientific">Actinacidiphila reveromycinica</name>
    <dbReference type="NCBI Taxonomy" id="659352"/>
    <lineage>
        <taxon>Bacteria</taxon>
        <taxon>Bacillati</taxon>
        <taxon>Actinomycetota</taxon>
        <taxon>Actinomycetes</taxon>
        <taxon>Kitasatosporales</taxon>
        <taxon>Streptomycetaceae</taxon>
        <taxon>Actinacidiphila</taxon>
    </lineage>
</organism>
<dbReference type="AlphaFoldDB" id="A0A7U3UZS8"/>
<reference evidence="2 3" key="3">
    <citation type="journal article" date="2011" name="Nat. Chem. Biol.">
        <title>Reveromycin A biosynthesis uses RevG and RevJ for stereospecific spiroacetal formation.</title>
        <authorList>
            <person name="Takahashi S."/>
            <person name="Toyoda A."/>
            <person name="Sekiyama Y."/>
            <person name="Takagi H."/>
            <person name="Nogawa T."/>
            <person name="Uramoto M."/>
            <person name="Suzuki R."/>
            <person name="Koshino H."/>
            <person name="Kumano T."/>
            <person name="Panthee S."/>
            <person name="Dairi T."/>
            <person name="Ishikawa J."/>
            <person name="Ikeda H."/>
            <person name="Sakaki Y."/>
            <person name="Osada H."/>
        </authorList>
    </citation>
    <scope>NUCLEOTIDE SEQUENCE [LARGE SCALE GENOMIC DNA]</scope>
    <source>
        <strain evidence="2 3">SN-593</strain>
    </source>
</reference>